<reference evidence="3 4" key="1">
    <citation type="journal article" date="2015" name="Genome Biol. Evol.">
        <title>Comparative Genomics of a Bacterivorous Green Alga Reveals Evolutionary Causalities and Consequences of Phago-Mixotrophic Mode of Nutrition.</title>
        <authorList>
            <person name="Burns J.A."/>
            <person name="Paasch A."/>
            <person name="Narechania A."/>
            <person name="Kim E."/>
        </authorList>
    </citation>
    <scope>NUCLEOTIDE SEQUENCE [LARGE SCALE GENOMIC DNA]</scope>
    <source>
        <strain evidence="3 4">PLY_AMNH</strain>
    </source>
</reference>
<evidence type="ECO:0000256" key="2">
    <source>
        <dbReference type="SAM" id="Phobius"/>
    </source>
</evidence>
<feature type="region of interest" description="Disordered" evidence="1">
    <location>
        <begin position="1"/>
        <end position="49"/>
    </location>
</feature>
<dbReference type="EMBL" id="LGRX02002208">
    <property type="protein sequence ID" value="KAK3284666.1"/>
    <property type="molecule type" value="Genomic_DNA"/>
</dbReference>
<keyword evidence="2" id="KW-0472">Membrane</keyword>
<keyword evidence="4" id="KW-1185">Reference proteome</keyword>
<keyword evidence="2" id="KW-0812">Transmembrane</keyword>
<accession>A0AAE0GV58</accession>
<sequence length="294" mass="31918">MPQRSRTARAVFYSSKRAKREPSSSEEEGHSSVSDESDEEDGGDGAPRLSPSTYCSTRIMYLMVSVLVAFAILRDTVWDLNLPAFTGKALALAANSLLRTENEVPRFEFVVSAIGSPTSLDLSWVALFDDSIVTLYHSGKGFRRLESLEVLRECGSRCIAKQLSTRTSSAIGSAAAHYLAFLVDRYDTLTDYTVFLPSNPSQDSPDILKLLNCTSSWSTVQPLGWTREGSIPLVSGHGHYSGSPCDGSRVAIVKVDQNFTEAGQQGTTPRPSWVQNVQADLSSSLVCVPSKHAG</sequence>
<dbReference type="Proteomes" id="UP001190700">
    <property type="component" value="Unassembled WGS sequence"/>
</dbReference>
<feature type="transmembrane region" description="Helical" evidence="2">
    <location>
        <begin position="59"/>
        <end position="78"/>
    </location>
</feature>
<evidence type="ECO:0000256" key="1">
    <source>
        <dbReference type="SAM" id="MobiDB-lite"/>
    </source>
</evidence>
<comment type="caution">
    <text evidence="3">The sequence shown here is derived from an EMBL/GenBank/DDBJ whole genome shotgun (WGS) entry which is preliminary data.</text>
</comment>
<proteinExistence type="predicted"/>
<dbReference type="AlphaFoldDB" id="A0AAE0GV58"/>
<name>A0AAE0GV58_9CHLO</name>
<organism evidence="3 4">
    <name type="scientific">Cymbomonas tetramitiformis</name>
    <dbReference type="NCBI Taxonomy" id="36881"/>
    <lineage>
        <taxon>Eukaryota</taxon>
        <taxon>Viridiplantae</taxon>
        <taxon>Chlorophyta</taxon>
        <taxon>Pyramimonadophyceae</taxon>
        <taxon>Pyramimonadales</taxon>
        <taxon>Pyramimonadaceae</taxon>
        <taxon>Cymbomonas</taxon>
    </lineage>
</organism>
<feature type="compositionally biased region" description="Basic and acidic residues" evidence="1">
    <location>
        <begin position="20"/>
        <end position="30"/>
    </location>
</feature>
<protein>
    <submittedName>
        <fullName evidence="3">Uncharacterized protein</fullName>
    </submittedName>
</protein>
<gene>
    <name evidence="3" type="ORF">CYMTET_7698</name>
</gene>
<keyword evidence="2" id="KW-1133">Transmembrane helix</keyword>
<evidence type="ECO:0000313" key="4">
    <source>
        <dbReference type="Proteomes" id="UP001190700"/>
    </source>
</evidence>
<evidence type="ECO:0000313" key="3">
    <source>
        <dbReference type="EMBL" id="KAK3284666.1"/>
    </source>
</evidence>